<reference evidence="1" key="1">
    <citation type="submission" date="2020-05" db="EMBL/GenBank/DDBJ databases">
        <authorList>
            <person name="Chiriac C."/>
            <person name="Salcher M."/>
            <person name="Ghai R."/>
            <person name="Kavagutti S V."/>
        </authorList>
    </citation>
    <scope>NUCLEOTIDE SEQUENCE</scope>
</reference>
<protein>
    <submittedName>
        <fullName evidence="1">Unannotated protein</fullName>
    </submittedName>
</protein>
<accession>A0A6J7NQ18</accession>
<dbReference type="AlphaFoldDB" id="A0A6J7NQ18"/>
<name>A0A6J7NQ18_9ZZZZ</name>
<gene>
    <name evidence="1" type="ORF">UFOPK3954_01386</name>
</gene>
<sequence>MIESLFGWLPGVPIAGLEPEQFPAGTGVSARGSWRLPVRLVRPVTAGDPNAGCSMLATVGVTAEAPHSSAITASPTTYAFAVASATVVQGEVAAPFPSARKATVDADADVGVSWPRARSDADSVVV</sequence>
<proteinExistence type="predicted"/>
<evidence type="ECO:0000313" key="1">
    <source>
        <dbReference type="EMBL" id="CAB4994688.1"/>
    </source>
</evidence>
<dbReference type="EMBL" id="CAFBON010000141">
    <property type="protein sequence ID" value="CAB4994688.1"/>
    <property type="molecule type" value="Genomic_DNA"/>
</dbReference>
<organism evidence="1">
    <name type="scientific">freshwater metagenome</name>
    <dbReference type="NCBI Taxonomy" id="449393"/>
    <lineage>
        <taxon>unclassified sequences</taxon>
        <taxon>metagenomes</taxon>
        <taxon>ecological metagenomes</taxon>
    </lineage>
</organism>